<evidence type="ECO:0000256" key="1">
    <source>
        <dbReference type="ARBA" id="ARBA00009009"/>
    </source>
</evidence>
<keyword evidence="2" id="KW-0378">Hydrolase</keyword>
<dbReference type="InterPro" id="IPR050789">
    <property type="entry name" value="Diverse_Enzym_Activities"/>
</dbReference>
<organism evidence="4 5">
    <name type="scientific">Zasmidium cellare ATCC 36951</name>
    <dbReference type="NCBI Taxonomy" id="1080233"/>
    <lineage>
        <taxon>Eukaryota</taxon>
        <taxon>Fungi</taxon>
        <taxon>Dikarya</taxon>
        <taxon>Ascomycota</taxon>
        <taxon>Pezizomycotina</taxon>
        <taxon>Dothideomycetes</taxon>
        <taxon>Dothideomycetidae</taxon>
        <taxon>Mycosphaerellales</taxon>
        <taxon>Mycosphaerellaceae</taxon>
        <taxon>Zasmidium</taxon>
    </lineage>
</organism>
<dbReference type="EMBL" id="ML993600">
    <property type="protein sequence ID" value="KAF2165472.1"/>
    <property type="molecule type" value="Genomic_DNA"/>
</dbReference>
<sequence>MSSVQAELEQALQQGVKDGKIPHAIVYATNRDGSFQYHYSTGYQNYGKDDSPIQEDAVLMLASQTKLLTSIAALQVVEQGFIGLDDDVSKHVPEMKQYGILEGFDENDKPKFKEVTKTITLRHLLTHSAGLAIPLIAPDVVKYLQQKGQWQKGQENAPTILQRFDAPMIYEPGESWMYSTGLDWTGVLIHRLTGLDLEGWMKKHTFPPLGIKGITFWPSKDPTLKDKIPVLTVRGGDGKLVPNTADHLNTHSTDCFGGHGAYAQLGDYIKVLHSLLANDSKLLQPATVDAMFTPQLGEGSAAGLNGFVQAFSTMLPGEVAEGIPAQHGLGGPLWMEDDVGRRSKGTMQWGGLVNPFWAIDREAGIALTFGTQVLPPGDPGCKEMTGIFERAVYKMAGVEK</sequence>
<dbReference type="AlphaFoldDB" id="A0A6A6CHP8"/>
<dbReference type="PANTHER" id="PTHR43283:SF17">
    <property type="entry name" value="(LOVD), PUTATIVE (AFU_ORTHOLOGUE AFUA_5G00920)-RELATED"/>
    <property type="match status" value="1"/>
</dbReference>
<accession>A0A6A6CHP8</accession>
<dbReference type="InterPro" id="IPR012338">
    <property type="entry name" value="Beta-lactam/transpept-like"/>
</dbReference>
<dbReference type="Gene3D" id="3.40.710.10">
    <property type="entry name" value="DD-peptidase/beta-lactamase superfamily"/>
    <property type="match status" value="1"/>
</dbReference>
<proteinExistence type="inferred from homology"/>
<evidence type="ECO:0000259" key="3">
    <source>
        <dbReference type="Pfam" id="PF00144"/>
    </source>
</evidence>
<name>A0A6A6CHP8_ZASCE</name>
<evidence type="ECO:0000313" key="4">
    <source>
        <dbReference type="EMBL" id="KAF2165472.1"/>
    </source>
</evidence>
<evidence type="ECO:0000256" key="2">
    <source>
        <dbReference type="ARBA" id="ARBA00022801"/>
    </source>
</evidence>
<dbReference type="GeneID" id="54560464"/>
<dbReference type="InterPro" id="IPR001466">
    <property type="entry name" value="Beta-lactam-related"/>
</dbReference>
<keyword evidence="5" id="KW-1185">Reference proteome</keyword>
<evidence type="ECO:0000313" key="5">
    <source>
        <dbReference type="Proteomes" id="UP000799537"/>
    </source>
</evidence>
<dbReference type="GO" id="GO:0016787">
    <property type="term" value="F:hydrolase activity"/>
    <property type="evidence" value="ECO:0007669"/>
    <property type="project" value="UniProtKB-KW"/>
</dbReference>
<dbReference type="SUPFAM" id="SSF56601">
    <property type="entry name" value="beta-lactamase/transpeptidase-like"/>
    <property type="match status" value="1"/>
</dbReference>
<comment type="similarity">
    <text evidence="1">Belongs to the class-A beta-lactamase family.</text>
</comment>
<gene>
    <name evidence="4" type="ORF">M409DRAFT_24322</name>
</gene>
<dbReference type="RefSeq" id="XP_033666361.1">
    <property type="nucleotide sequence ID" value="XM_033807192.1"/>
</dbReference>
<feature type="domain" description="Beta-lactamase-related" evidence="3">
    <location>
        <begin position="8"/>
        <end position="382"/>
    </location>
</feature>
<reference evidence="4" key="1">
    <citation type="journal article" date="2020" name="Stud. Mycol.">
        <title>101 Dothideomycetes genomes: a test case for predicting lifestyles and emergence of pathogens.</title>
        <authorList>
            <person name="Haridas S."/>
            <person name="Albert R."/>
            <person name="Binder M."/>
            <person name="Bloem J."/>
            <person name="Labutti K."/>
            <person name="Salamov A."/>
            <person name="Andreopoulos B."/>
            <person name="Baker S."/>
            <person name="Barry K."/>
            <person name="Bills G."/>
            <person name="Bluhm B."/>
            <person name="Cannon C."/>
            <person name="Castanera R."/>
            <person name="Culley D."/>
            <person name="Daum C."/>
            <person name="Ezra D."/>
            <person name="Gonzalez J."/>
            <person name="Henrissat B."/>
            <person name="Kuo A."/>
            <person name="Liang C."/>
            <person name="Lipzen A."/>
            <person name="Lutzoni F."/>
            <person name="Magnuson J."/>
            <person name="Mondo S."/>
            <person name="Nolan M."/>
            <person name="Ohm R."/>
            <person name="Pangilinan J."/>
            <person name="Park H.-J."/>
            <person name="Ramirez L."/>
            <person name="Alfaro M."/>
            <person name="Sun H."/>
            <person name="Tritt A."/>
            <person name="Yoshinaga Y."/>
            <person name="Zwiers L.-H."/>
            <person name="Turgeon B."/>
            <person name="Goodwin S."/>
            <person name="Spatafora J."/>
            <person name="Crous P."/>
            <person name="Grigoriev I."/>
        </authorList>
    </citation>
    <scope>NUCLEOTIDE SEQUENCE</scope>
    <source>
        <strain evidence="4">ATCC 36951</strain>
    </source>
</reference>
<dbReference type="Proteomes" id="UP000799537">
    <property type="component" value="Unassembled WGS sequence"/>
</dbReference>
<protein>
    <recommendedName>
        <fullName evidence="3">Beta-lactamase-related domain-containing protein</fullName>
    </recommendedName>
</protein>
<dbReference type="PANTHER" id="PTHR43283">
    <property type="entry name" value="BETA-LACTAMASE-RELATED"/>
    <property type="match status" value="1"/>
</dbReference>
<dbReference type="Pfam" id="PF00144">
    <property type="entry name" value="Beta-lactamase"/>
    <property type="match status" value="1"/>
</dbReference>
<dbReference type="OrthoDB" id="428260at2759"/>